<organism evidence="1 2">
    <name type="scientific">Candidatus Kaiserbacteria bacterium RIFCSPLOWO2_12_FULL_45_26</name>
    <dbReference type="NCBI Taxonomy" id="1798525"/>
    <lineage>
        <taxon>Bacteria</taxon>
        <taxon>Candidatus Kaiseribacteriota</taxon>
    </lineage>
</organism>
<dbReference type="STRING" id="1798525.A3G90_01620"/>
<name>A0A1F6FFZ2_9BACT</name>
<gene>
    <name evidence="1" type="ORF">A3G90_01620</name>
</gene>
<reference evidence="1 2" key="1">
    <citation type="journal article" date="2016" name="Nat. Commun.">
        <title>Thousands of microbial genomes shed light on interconnected biogeochemical processes in an aquifer system.</title>
        <authorList>
            <person name="Anantharaman K."/>
            <person name="Brown C.T."/>
            <person name="Hug L.A."/>
            <person name="Sharon I."/>
            <person name="Castelle C.J."/>
            <person name="Probst A.J."/>
            <person name="Thomas B.C."/>
            <person name="Singh A."/>
            <person name="Wilkins M.J."/>
            <person name="Karaoz U."/>
            <person name="Brodie E.L."/>
            <person name="Williams K.H."/>
            <person name="Hubbard S.S."/>
            <person name="Banfield J.F."/>
        </authorList>
    </citation>
    <scope>NUCLEOTIDE SEQUENCE [LARGE SCALE GENOMIC DNA]</scope>
</reference>
<protein>
    <submittedName>
        <fullName evidence="1">Uncharacterized protein</fullName>
    </submittedName>
</protein>
<proteinExistence type="predicted"/>
<dbReference type="EMBL" id="MFMM01000001">
    <property type="protein sequence ID" value="OGG84767.1"/>
    <property type="molecule type" value="Genomic_DNA"/>
</dbReference>
<dbReference type="AlphaFoldDB" id="A0A1F6FFZ2"/>
<sequence>MKKFVSLQKAMLSSLVYEAAALRGLSLEEIVVLCIEPDSEYADLIPWLTTEPITPGRIACCVADATVLAPILEVLPELQPSLARELPANNARLVALGKDAVYVCHLESLPPRQLLN</sequence>
<evidence type="ECO:0000313" key="2">
    <source>
        <dbReference type="Proteomes" id="UP000177325"/>
    </source>
</evidence>
<comment type="caution">
    <text evidence="1">The sequence shown here is derived from an EMBL/GenBank/DDBJ whole genome shotgun (WGS) entry which is preliminary data.</text>
</comment>
<dbReference type="Proteomes" id="UP000177325">
    <property type="component" value="Unassembled WGS sequence"/>
</dbReference>
<accession>A0A1F6FFZ2</accession>
<evidence type="ECO:0000313" key="1">
    <source>
        <dbReference type="EMBL" id="OGG84767.1"/>
    </source>
</evidence>